<reference evidence="3 4" key="1">
    <citation type="journal article" date="2016" name="Stand. Genomic Sci.">
        <title>Complete genome sequence of the Antarctic Halorubrum lacusprofundi type strain ACAM 34.</title>
        <authorList>
            <person name="Anderson I.J."/>
            <person name="DasSarma P."/>
            <person name="Lucas S."/>
            <person name="Copeland A."/>
            <person name="Lapidus A."/>
            <person name="Del Rio T.G."/>
            <person name="Tice H."/>
            <person name="Dalin E."/>
            <person name="Bruce D.C."/>
            <person name="Goodwin L."/>
            <person name="Pitluck S."/>
            <person name="Sims D."/>
            <person name="Brettin T.S."/>
            <person name="Detter J.C."/>
            <person name="Han C.S."/>
            <person name="Larimer F."/>
            <person name="Hauser L."/>
            <person name="Land M."/>
            <person name="Ivanova N."/>
            <person name="Richardson P."/>
            <person name="Cavicchioli R."/>
            <person name="DasSarma S."/>
            <person name="Woese C.R."/>
            <person name="Kyrpides N.C."/>
        </authorList>
    </citation>
    <scope>NUCLEOTIDE SEQUENCE [LARGE SCALE GENOMIC DNA]</scope>
    <source>
        <strain evidence="4">ATCC 49239 / DSM 5036 / JCM 8891 / ACAM 34</strain>
    </source>
</reference>
<dbReference type="Pfam" id="PF23933">
    <property type="entry name" value="DUF7269"/>
    <property type="match status" value="1"/>
</dbReference>
<dbReference type="GeneID" id="7401016"/>
<dbReference type="Proteomes" id="UP000000740">
    <property type="component" value="Chromosome 1"/>
</dbReference>
<evidence type="ECO:0000313" key="3">
    <source>
        <dbReference type="EMBL" id="ACM56002.1"/>
    </source>
</evidence>
<feature type="transmembrane region" description="Helical" evidence="2">
    <location>
        <begin position="76"/>
        <end position="96"/>
    </location>
</feature>
<feature type="compositionally biased region" description="Basic and acidic residues" evidence="1">
    <location>
        <begin position="249"/>
        <end position="271"/>
    </location>
</feature>
<evidence type="ECO:0000256" key="1">
    <source>
        <dbReference type="SAM" id="MobiDB-lite"/>
    </source>
</evidence>
<dbReference type="HOGENOM" id="CLU_1003277_0_0_2"/>
<organism evidence="3 4">
    <name type="scientific">Halorubrum lacusprofundi (strain ATCC 49239 / DSM 5036 / JCM 8891 / ACAM 34)</name>
    <dbReference type="NCBI Taxonomy" id="416348"/>
    <lineage>
        <taxon>Archaea</taxon>
        <taxon>Methanobacteriati</taxon>
        <taxon>Methanobacteriota</taxon>
        <taxon>Stenosarchaea group</taxon>
        <taxon>Halobacteria</taxon>
        <taxon>Halobacteriales</taxon>
        <taxon>Haloferacaceae</taxon>
        <taxon>Halorubrum</taxon>
    </lineage>
</organism>
<gene>
    <name evidence="3" type="ordered locus">Hlac_0399</name>
</gene>
<dbReference type="AlphaFoldDB" id="B9LST7"/>
<keyword evidence="2" id="KW-0472">Membrane</keyword>
<keyword evidence="2" id="KW-1133">Transmembrane helix</keyword>
<name>B9LST7_HALLT</name>
<evidence type="ECO:0000256" key="2">
    <source>
        <dbReference type="SAM" id="Phobius"/>
    </source>
</evidence>
<dbReference type="InterPro" id="IPR055693">
    <property type="entry name" value="DUF7269"/>
</dbReference>
<protein>
    <submittedName>
        <fullName evidence="3">Uncharacterized protein</fullName>
    </submittedName>
</protein>
<keyword evidence="2" id="KW-0812">Transmembrane</keyword>
<sequence>MTDRTVDRDPATDSSDADTRRIGAGGLLARLGRVARVLLLLVGVATLGVGLLVAFDPETEGVLRIDAAIEALGSDYVVLAVFGLLAVVLALLLVAAQRVRGVSEATPPAVEGVLTASYPGASFDHAGGGRLRRFRSTRSATDRRRRLREAAVRATMRAEGCSRTDAERRVDEGTWTNDSVAASSLSASGRGVLGGTLSALEVTRDGDPADRTVDAILAKTTGKRSVVRGSDRDGNEDLTAATVRNSGRGTDRDADRDANRASDRRSDERSTAQEGAQ</sequence>
<dbReference type="eggNOG" id="arCOG06437">
    <property type="taxonomic scope" value="Archaea"/>
</dbReference>
<proteinExistence type="predicted"/>
<dbReference type="EMBL" id="CP001365">
    <property type="protein sequence ID" value="ACM56002.1"/>
    <property type="molecule type" value="Genomic_DNA"/>
</dbReference>
<feature type="region of interest" description="Disordered" evidence="1">
    <location>
        <begin position="223"/>
        <end position="277"/>
    </location>
</feature>
<feature type="transmembrane region" description="Helical" evidence="2">
    <location>
        <begin position="37"/>
        <end position="56"/>
    </location>
</feature>
<accession>B9LST7</accession>
<dbReference type="KEGG" id="hla:Hlac_0399"/>
<dbReference type="RefSeq" id="WP_012659640.1">
    <property type="nucleotide sequence ID" value="NC_012029.1"/>
</dbReference>
<keyword evidence="4" id="KW-1185">Reference proteome</keyword>
<evidence type="ECO:0000313" key="4">
    <source>
        <dbReference type="Proteomes" id="UP000000740"/>
    </source>
</evidence>